<comment type="catalytic activity">
    <reaction evidence="10">
        <text>ATP + H2O = ADP + phosphate + H(+)</text>
        <dbReference type="Rhea" id="RHEA:13065"/>
        <dbReference type="ChEBI" id="CHEBI:15377"/>
        <dbReference type="ChEBI" id="CHEBI:15378"/>
        <dbReference type="ChEBI" id="CHEBI:30616"/>
        <dbReference type="ChEBI" id="CHEBI:43474"/>
        <dbReference type="ChEBI" id="CHEBI:456216"/>
    </reaction>
    <physiologicalReaction direction="left-to-right" evidence="10">
        <dbReference type="Rhea" id="RHEA:13066"/>
    </physiologicalReaction>
</comment>
<evidence type="ECO:0000256" key="4">
    <source>
        <dbReference type="ARBA" id="ARBA00012759"/>
    </source>
</evidence>
<dbReference type="InterPro" id="IPR025723">
    <property type="entry name" value="ArsA/GET3_ATPase-like"/>
</dbReference>
<organism evidence="13 14">
    <name type="scientific">Cucurbita argyrosperma subsp. sororia</name>
    <dbReference type="NCBI Taxonomy" id="37648"/>
    <lineage>
        <taxon>Eukaryota</taxon>
        <taxon>Viridiplantae</taxon>
        <taxon>Streptophyta</taxon>
        <taxon>Embryophyta</taxon>
        <taxon>Tracheophyta</taxon>
        <taxon>Spermatophyta</taxon>
        <taxon>Magnoliopsida</taxon>
        <taxon>eudicotyledons</taxon>
        <taxon>Gunneridae</taxon>
        <taxon>Pentapetalae</taxon>
        <taxon>rosids</taxon>
        <taxon>fabids</taxon>
        <taxon>Cucurbitales</taxon>
        <taxon>Cucurbitaceae</taxon>
        <taxon>Cucurbiteae</taxon>
        <taxon>Cucurbita</taxon>
    </lineage>
</organism>
<accession>A0AAV6M290</accession>
<keyword evidence="14" id="KW-1185">Reference proteome</keyword>
<evidence type="ECO:0000256" key="9">
    <source>
        <dbReference type="ARBA" id="ARBA00022946"/>
    </source>
</evidence>
<feature type="coiled-coil region" evidence="11">
    <location>
        <begin position="276"/>
        <end position="310"/>
    </location>
</feature>
<dbReference type="PROSITE" id="PS50802">
    <property type="entry name" value="OTU"/>
    <property type="match status" value="1"/>
</dbReference>
<evidence type="ECO:0000259" key="12">
    <source>
        <dbReference type="PROSITE" id="PS50802"/>
    </source>
</evidence>
<evidence type="ECO:0000256" key="6">
    <source>
        <dbReference type="ARBA" id="ARBA00022786"/>
    </source>
</evidence>
<dbReference type="GO" id="GO:0043529">
    <property type="term" value="C:GET complex"/>
    <property type="evidence" value="ECO:0007669"/>
    <property type="project" value="TreeGrafter"/>
</dbReference>
<evidence type="ECO:0000256" key="10">
    <source>
        <dbReference type="ARBA" id="ARBA00048778"/>
    </source>
</evidence>
<dbReference type="Pfam" id="PF02338">
    <property type="entry name" value="OTU"/>
    <property type="match status" value="1"/>
</dbReference>
<dbReference type="GO" id="GO:0005524">
    <property type="term" value="F:ATP binding"/>
    <property type="evidence" value="ECO:0007669"/>
    <property type="project" value="UniProtKB-KW"/>
</dbReference>
<protein>
    <recommendedName>
        <fullName evidence="4">ubiquitinyl hydrolase 1</fullName>
        <ecNumber evidence="4">3.4.19.12</ecNumber>
    </recommendedName>
</protein>
<dbReference type="InterPro" id="IPR016300">
    <property type="entry name" value="ATPase_ArsA/GET3"/>
</dbReference>
<dbReference type="FunFam" id="3.40.50.300:FF:000936">
    <property type="entry name" value="Arsenical pump-driving ATPase"/>
    <property type="match status" value="1"/>
</dbReference>
<keyword evidence="7" id="KW-0378">Hydrolase</keyword>
<evidence type="ECO:0000256" key="1">
    <source>
        <dbReference type="ARBA" id="ARBA00000707"/>
    </source>
</evidence>
<dbReference type="EC" id="3.4.19.12" evidence="4"/>
<evidence type="ECO:0000256" key="11">
    <source>
        <dbReference type="SAM" id="Coils"/>
    </source>
</evidence>
<dbReference type="Proteomes" id="UP000685013">
    <property type="component" value="Chromosome 18"/>
</dbReference>
<evidence type="ECO:0000313" key="14">
    <source>
        <dbReference type="Proteomes" id="UP000685013"/>
    </source>
</evidence>
<dbReference type="CDD" id="cd02035">
    <property type="entry name" value="ArsA"/>
    <property type="match status" value="1"/>
</dbReference>
<evidence type="ECO:0000313" key="13">
    <source>
        <dbReference type="EMBL" id="KAG6573843.1"/>
    </source>
</evidence>
<evidence type="ECO:0000256" key="5">
    <source>
        <dbReference type="ARBA" id="ARBA00022741"/>
    </source>
</evidence>
<dbReference type="PANTHER" id="PTHR10803:SF0">
    <property type="entry name" value="ATPASE GET3B"/>
    <property type="match status" value="1"/>
</dbReference>
<evidence type="ECO:0000256" key="2">
    <source>
        <dbReference type="ARBA" id="ARBA00010407"/>
    </source>
</evidence>
<dbReference type="InterPro" id="IPR003323">
    <property type="entry name" value="OTU_dom"/>
</dbReference>
<dbReference type="FunFam" id="3.90.70.80:FF:000001">
    <property type="entry name" value="OTU domain-containing protein"/>
    <property type="match status" value="1"/>
</dbReference>
<evidence type="ECO:0000256" key="3">
    <source>
        <dbReference type="ARBA" id="ARBA00011040"/>
    </source>
</evidence>
<dbReference type="Pfam" id="PF02374">
    <property type="entry name" value="ArsA_ATPase"/>
    <property type="match status" value="1"/>
</dbReference>
<feature type="domain" description="OTU" evidence="12">
    <location>
        <begin position="665"/>
        <end position="789"/>
    </location>
</feature>
<keyword evidence="11" id="KW-0175">Coiled coil</keyword>
<gene>
    <name evidence="13" type="primary">OTU9</name>
    <name evidence="13" type="ORF">SDJN03_27730</name>
</gene>
<feature type="non-terminal residue" evidence="13">
    <location>
        <position position="1"/>
    </location>
</feature>
<keyword evidence="8" id="KW-0067">ATP-binding</keyword>
<dbReference type="AlphaFoldDB" id="A0AAV6M290"/>
<dbReference type="NCBIfam" id="TIGR00345">
    <property type="entry name" value="GET3_arsA_TRC40"/>
    <property type="match status" value="1"/>
</dbReference>
<name>A0AAV6M290_9ROSI</name>
<comment type="catalytic activity">
    <reaction evidence="1">
        <text>Thiol-dependent hydrolysis of ester, thioester, amide, peptide and isopeptide bonds formed by the C-terminal Gly of ubiquitin (a 76-residue protein attached to proteins as an intracellular targeting signal).</text>
        <dbReference type="EC" id="3.4.19.12"/>
    </reaction>
</comment>
<comment type="similarity">
    <text evidence="2">Belongs to the peptidase C85 family.</text>
</comment>
<dbReference type="CDD" id="cd22751">
    <property type="entry name" value="OTU_plant_OTU9-like"/>
    <property type="match status" value="1"/>
</dbReference>
<sequence length="806" mass="90154">MGSLCLPSTFSPRIRCLTSRNSMAMVGLLSHHPKPLAPPFVAKSFRFISLSSSTKPPRKLLQVRSVATPAEGIAGFESMISGTERKYYLLGGKGGVGKTSSAAALAVKFANSGHPTLVVSTDPAHSLSDSFAQDLTGGTLVPVEGPDSPLFALEINPEKAREEFRSTAQKNGGTGVKDFMDGMGLGMLVDQLGELKLGELLDTPPPGLDEAIAIAKVIQFLESPEYNMFTRIVFDTAPTGHTLRLLSLPDFLDASIGKILKLRQKIASATSAIKSVFGQEEKRQDAADKLERLRERMVKVRELFRDKESTEFVIVTIPTVMAVNESSRLHASLKKESVPVKRLIVNQILPPSSTDCKFCAMKRKDQLRALDLIRNDPELSSLMVIEAPLVDVEIRENTKQFAEKNTSYPKHMTSFLGYSVISIHWGYSLGQSDVGVPKAYRVLFRVMETYDVDPDVMRWGLHLLDVCTFTNDSSRNTVTEYRFDPSYSQVAYVNEGYCEPCTVNLENDEAIAHAFQEEISRIDSIELSGVSDSGEDRLQASVLAQDWLGPSSRHDPFGLEGDQKTTLGNNVKVGETDDLRGNEVEKMGNLSSYHHNTVDNPFADECSSYSLEIMDESSLDGEVGKRLNQIVPVPHVPKTIEKIPSADEEMSDHQRLLERLQLYELIENKIQGDGNCQFRALSDQLYRSPEHHDVVREQIIAQLKFYREIYEGYVPMAYDEYLKKMSKKGEWGDHVTLQAAADWFGVKIFVITSFKDTCSIEILPKVQKSKRIIFLSFWAEVHYNSIYPEGEIPTSYAKKKKKWWNF</sequence>
<keyword evidence="6" id="KW-0833">Ubl conjugation pathway</keyword>
<proteinExistence type="inferred from homology"/>
<comment type="caution">
    <text evidence="13">The sequence shown here is derived from an EMBL/GenBank/DDBJ whole genome shotgun (WGS) entry which is preliminary data.</text>
</comment>
<keyword evidence="9" id="KW-0809">Transit peptide</keyword>
<reference evidence="13 14" key="1">
    <citation type="journal article" date="2021" name="Hortic Res">
        <title>The domestication of Cucurbita argyrosperma as revealed by the genome of its wild relative.</title>
        <authorList>
            <person name="Barrera-Redondo J."/>
            <person name="Sanchez-de la Vega G."/>
            <person name="Aguirre-Liguori J.A."/>
            <person name="Castellanos-Morales G."/>
            <person name="Gutierrez-Guerrero Y.T."/>
            <person name="Aguirre-Dugua X."/>
            <person name="Aguirre-Planter E."/>
            <person name="Tenaillon M.I."/>
            <person name="Lira-Saade R."/>
            <person name="Eguiarte L.E."/>
        </authorList>
    </citation>
    <scope>NUCLEOTIDE SEQUENCE [LARGE SCALE GENOMIC DNA]</scope>
    <source>
        <strain evidence="13">JBR-2021</strain>
    </source>
</reference>
<dbReference type="EMBL" id="JAGKQH010000018">
    <property type="protein sequence ID" value="KAG6573843.1"/>
    <property type="molecule type" value="Genomic_DNA"/>
</dbReference>
<dbReference type="GO" id="GO:0071816">
    <property type="term" value="P:tail-anchored membrane protein insertion into ER membrane"/>
    <property type="evidence" value="ECO:0007669"/>
    <property type="project" value="TreeGrafter"/>
</dbReference>
<keyword evidence="5" id="KW-0547">Nucleotide-binding</keyword>
<dbReference type="GO" id="GO:0004843">
    <property type="term" value="F:cysteine-type deubiquitinase activity"/>
    <property type="evidence" value="ECO:0007669"/>
    <property type="project" value="UniProtKB-EC"/>
</dbReference>
<dbReference type="GO" id="GO:0016887">
    <property type="term" value="F:ATP hydrolysis activity"/>
    <property type="evidence" value="ECO:0007669"/>
    <property type="project" value="InterPro"/>
</dbReference>
<dbReference type="PANTHER" id="PTHR10803">
    <property type="entry name" value="ARSENICAL PUMP-DRIVING ATPASE ARSENITE-TRANSLOCATING ATPASE"/>
    <property type="match status" value="1"/>
</dbReference>
<evidence type="ECO:0000256" key="7">
    <source>
        <dbReference type="ARBA" id="ARBA00022801"/>
    </source>
</evidence>
<evidence type="ECO:0000256" key="8">
    <source>
        <dbReference type="ARBA" id="ARBA00022840"/>
    </source>
</evidence>
<comment type="similarity">
    <text evidence="3">Belongs to the arsA ATPase family.</text>
</comment>